<dbReference type="InterPro" id="IPR005162">
    <property type="entry name" value="Retrotrans_gag_dom"/>
</dbReference>
<gene>
    <name evidence="3" type="ORF">AXF42_Ash013521</name>
</gene>
<sequence>MVVPPPRVTPEPDLLEVDLFYESGDYYHPHRRQTRPIGPRSWVYPLQGEGGRLQYGYDAPYRARNPYQREPPRIPAPRQPYRQDRYPDPRPRRYERETGDARRPERDPDADQTHRVKVDPPTFDGRLDPKVFVDWVIDMDQFFDWQPMSDLNRVRFAKMKLVGHAKTYWVNLERQGYRIGQPTISSWEEMKELLKAKYLPYSFQDRLMDELAHLRQGSLSVTDYMSQFDDLLV</sequence>
<dbReference type="OrthoDB" id="786614at2759"/>
<protein>
    <recommendedName>
        <fullName evidence="2">Retrotransposon gag domain-containing protein</fullName>
    </recommendedName>
</protein>
<organism evidence="3 4">
    <name type="scientific">Apostasia shenzhenica</name>
    <dbReference type="NCBI Taxonomy" id="1088818"/>
    <lineage>
        <taxon>Eukaryota</taxon>
        <taxon>Viridiplantae</taxon>
        <taxon>Streptophyta</taxon>
        <taxon>Embryophyta</taxon>
        <taxon>Tracheophyta</taxon>
        <taxon>Spermatophyta</taxon>
        <taxon>Magnoliopsida</taxon>
        <taxon>Liliopsida</taxon>
        <taxon>Asparagales</taxon>
        <taxon>Orchidaceae</taxon>
        <taxon>Apostasioideae</taxon>
        <taxon>Apostasia</taxon>
    </lineage>
</organism>
<accession>A0A2I0A4G7</accession>
<feature type="domain" description="Retrotransposon gag" evidence="2">
    <location>
        <begin position="156"/>
        <end position="232"/>
    </location>
</feature>
<name>A0A2I0A4G7_9ASPA</name>
<evidence type="ECO:0000256" key="1">
    <source>
        <dbReference type="SAM" id="MobiDB-lite"/>
    </source>
</evidence>
<evidence type="ECO:0000313" key="3">
    <source>
        <dbReference type="EMBL" id="PKA50432.1"/>
    </source>
</evidence>
<feature type="region of interest" description="Disordered" evidence="1">
    <location>
        <begin position="62"/>
        <end position="122"/>
    </location>
</feature>
<dbReference type="PANTHER" id="PTHR35046">
    <property type="entry name" value="ZINC KNUCKLE (CCHC-TYPE) FAMILY PROTEIN"/>
    <property type="match status" value="1"/>
</dbReference>
<dbReference type="Pfam" id="PF03732">
    <property type="entry name" value="Retrotrans_gag"/>
    <property type="match status" value="1"/>
</dbReference>
<reference evidence="3 4" key="1">
    <citation type="journal article" date="2017" name="Nature">
        <title>The Apostasia genome and the evolution of orchids.</title>
        <authorList>
            <person name="Zhang G.Q."/>
            <person name="Liu K.W."/>
            <person name="Li Z."/>
            <person name="Lohaus R."/>
            <person name="Hsiao Y.Y."/>
            <person name="Niu S.C."/>
            <person name="Wang J.Y."/>
            <person name="Lin Y.C."/>
            <person name="Xu Q."/>
            <person name="Chen L.J."/>
            <person name="Yoshida K."/>
            <person name="Fujiwara S."/>
            <person name="Wang Z.W."/>
            <person name="Zhang Y.Q."/>
            <person name="Mitsuda N."/>
            <person name="Wang M."/>
            <person name="Liu G.H."/>
            <person name="Pecoraro L."/>
            <person name="Huang H.X."/>
            <person name="Xiao X.J."/>
            <person name="Lin M."/>
            <person name="Wu X.Y."/>
            <person name="Wu W.L."/>
            <person name="Chen Y.Y."/>
            <person name="Chang S.B."/>
            <person name="Sakamoto S."/>
            <person name="Ohme-Takagi M."/>
            <person name="Yagi M."/>
            <person name="Zeng S.J."/>
            <person name="Shen C.Y."/>
            <person name="Yeh C.M."/>
            <person name="Luo Y.B."/>
            <person name="Tsai W.C."/>
            <person name="Van de Peer Y."/>
            <person name="Liu Z.J."/>
        </authorList>
    </citation>
    <scope>NUCLEOTIDE SEQUENCE [LARGE SCALE GENOMIC DNA]</scope>
    <source>
        <strain evidence="4">cv. Shenzhen</strain>
        <tissue evidence="3">Stem</tissue>
    </source>
</reference>
<dbReference type="EMBL" id="KZ452026">
    <property type="protein sequence ID" value="PKA50432.1"/>
    <property type="molecule type" value="Genomic_DNA"/>
</dbReference>
<keyword evidence="4" id="KW-1185">Reference proteome</keyword>
<proteinExistence type="predicted"/>
<evidence type="ECO:0000259" key="2">
    <source>
        <dbReference type="Pfam" id="PF03732"/>
    </source>
</evidence>
<feature type="compositionally biased region" description="Basic and acidic residues" evidence="1">
    <location>
        <begin position="81"/>
        <end position="118"/>
    </location>
</feature>
<dbReference type="AlphaFoldDB" id="A0A2I0A4G7"/>
<dbReference type="PANTHER" id="PTHR35046:SF26">
    <property type="entry name" value="RNA-DIRECTED DNA POLYMERASE"/>
    <property type="match status" value="1"/>
</dbReference>
<evidence type="ECO:0000313" key="4">
    <source>
        <dbReference type="Proteomes" id="UP000236161"/>
    </source>
</evidence>
<dbReference type="Proteomes" id="UP000236161">
    <property type="component" value="Unassembled WGS sequence"/>
</dbReference>